<dbReference type="OrthoDB" id="9812372at2"/>
<dbReference type="PROSITE" id="PS50198">
    <property type="entry name" value="PPIC_PPIASE_2"/>
    <property type="match status" value="1"/>
</dbReference>
<keyword evidence="4" id="KW-0812">Transmembrane</keyword>
<evidence type="ECO:0000259" key="12">
    <source>
        <dbReference type="PROSITE" id="PS50198"/>
    </source>
</evidence>
<dbReference type="GO" id="GO:0003755">
    <property type="term" value="F:peptidyl-prolyl cis-trans isomerase activity"/>
    <property type="evidence" value="ECO:0007669"/>
    <property type="project" value="UniProtKB-KW"/>
</dbReference>
<feature type="domain" description="PpiC" evidence="12">
    <location>
        <begin position="266"/>
        <end position="369"/>
    </location>
</feature>
<dbReference type="GO" id="GO:0005886">
    <property type="term" value="C:plasma membrane"/>
    <property type="evidence" value="ECO:0007669"/>
    <property type="project" value="UniProtKB-SubCell"/>
</dbReference>
<keyword evidence="2" id="KW-1003">Cell membrane</keyword>
<keyword evidence="14" id="KW-1185">Reference proteome</keyword>
<evidence type="ECO:0000256" key="10">
    <source>
        <dbReference type="ARBA" id="ARBA00042775"/>
    </source>
</evidence>
<accession>A0A3Q9BTY3</accession>
<proteinExistence type="inferred from homology"/>
<comment type="subcellular location">
    <subcellularLocation>
        <location evidence="1">Cell inner membrane</location>
        <topology evidence="1">Single-pass type II membrane protein</topology>
        <orientation evidence="1">Periplasmic side</orientation>
    </subcellularLocation>
</comment>
<dbReference type="InterPro" id="IPR052029">
    <property type="entry name" value="PpiD_chaperone"/>
</dbReference>
<keyword evidence="11" id="KW-0697">Rotamase</keyword>
<comment type="similarity">
    <text evidence="8">Belongs to the PpiD chaperone family.</text>
</comment>
<keyword evidence="5" id="KW-1133">Transmembrane helix</keyword>
<dbReference type="SUPFAM" id="SSF109998">
    <property type="entry name" value="Triger factor/SurA peptide-binding domain-like"/>
    <property type="match status" value="1"/>
</dbReference>
<keyword evidence="7" id="KW-0143">Chaperone</keyword>
<keyword evidence="3" id="KW-0997">Cell inner membrane</keyword>
<dbReference type="SUPFAM" id="SSF54534">
    <property type="entry name" value="FKBP-like"/>
    <property type="match status" value="1"/>
</dbReference>
<dbReference type="InterPro" id="IPR027304">
    <property type="entry name" value="Trigger_fact/SurA_dom_sf"/>
</dbReference>
<dbReference type="Pfam" id="PF13624">
    <property type="entry name" value="SurA_N_3"/>
    <property type="match status" value="1"/>
</dbReference>
<evidence type="ECO:0000256" key="4">
    <source>
        <dbReference type="ARBA" id="ARBA00022692"/>
    </source>
</evidence>
<evidence type="ECO:0000313" key="14">
    <source>
        <dbReference type="Proteomes" id="UP000275663"/>
    </source>
</evidence>
<dbReference type="Pfam" id="PF13616">
    <property type="entry name" value="Rotamase_3"/>
    <property type="match status" value="1"/>
</dbReference>
<dbReference type="PANTHER" id="PTHR47529:SF1">
    <property type="entry name" value="PERIPLASMIC CHAPERONE PPID"/>
    <property type="match status" value="1"/>
</dbReference>
<sequence length="638" mass="69867">MFEYIRTHQRIMQLLLLLIIFPSFAFFGIESFTRSNGAATAVATVAGQTITQQEFDSAQREQLDRLRQTYGQQFDSKMLSSPEAKQGLLDELVSRKVIAVEVVKNHLSVSDQSLQKNILATPGLTKPDGGFDTDRYKSLLAAQGMNPAMYEQRLRQDLALQQLLSAVQGTAFSSKTVADRISAIYEQEREVQKMDFKSSDYLAQVKVTDAMLKAYYEKNSSQFEIPELIKAEYVVFNDDAVGAQVSVSDADILAHYEQNKKSYATEESRRASHILITVKKDSSEADQKAAKAKAESLLAQVRKNPELFAKLAKENSQDSGSAERGGDVDFFTKGAMVKSFEDAAYKLKQSEISDLVQSDYGFHIIQLTAIKPAATKTLDEVKGQIFADIKKQKAAKLYAESAEVFTNMVYEQSDSLKAVADKLKLKIETVASLNRLPSAAIPATVPVNNPKFLKAIFSEDSLKKKHNTEAVEVAPRTLIAGRVLEYKAASKRPLEEVRNLIEAKVIQIEAAALAKKAGESKLAALKATDSTSGFAEASVISRLKNQGTSGEAFSAVMKADAQKLPAFVGVDVPGVGYAVYRISKVNAGAVDATRRSSEQQQIANAVAQQDIYTYVEALKDKSKVSINKSALAIPSTAQ</sequence>
<reference evidence="13 14" key="1">
    <citation type="journal article" date="2011" name="Int. J. Syst. Evol. Microbiol.">
        <title>Description of Undibacterium oligocarboniphilum sp. nov., isolated from purified water, and Undibacterium pigrum strain CCUG 49012 as the type strain of Undibacterium parvum sp. nov., and emended descriptions of the genus Undibacterium and the species Undibacterium pigrum.</title>
        <authorList>
            <person name="Eder W."/>
            <person name="Wanner G."/>
            <person name="Ludwig W."/>
            <person name="Busse H.J."/>
            <person name="Ziemke-Kageler F."/>
            <person name="Lang E."/>
        </authorList>
    </citation>
    <scope>NUCLEOTIDE SEQUENCE [LARGE SCALE GENOMIC DNA]</scope>
    <source>
        <strain evidence="13 14">DSM 23061</strain>
    </source>
</reference>
<protein>
    <recommendedName>
        <fullName evidence="9">Periplasmic chaperone PpiD</fullName>
    </recommendedName>
    <alternativeName>
        <fullName evidence="10">Periplasmic folding chaperone</fullName>
    </alternativeName>
</protein>
<name>A0A3Q9BTY3_9BURK</name>
<evidence type="ECO:0000256" key="6">
    <source>
        <dbReference type="ARBA" id="ARBA00023136"/>
    </source>
</evidence>
<dbReference type="EMBL" id="CP034464">
    <property type="protein sequence ID" value="AZP13419.1"/>
    <property type="molecule type" value="Genomic_DNA"/>
</dbReference>
<dbReference type="PANTHER" id="PTHR47529">
    <property type="entry name" value="PEPTIDYL-PROLYL CIS-TRANS ISOMERASE D"/>
    <property type="match status" value="1"/>
</dbReference>
<dbReference type="Proteomes" id="UP000275663">
    <property type="component" value="Chromosome"/>
</dbReference>
<organism evidence="13 14">
    <name type="scientific">Undibacterium parvum</name>
    <dbReference type="NCBI Taxonomy" id="401471"/>
    <lineage>
        <taxon>Bacteria</taxon>
        <taxon>Pseudomonadati</taxon>
        <taxon>Pseudomonadota</taxon>
        <taxon>Betaproteobacteria</taxon>
        <taxon>Burkholderiales</taxon>
        <taxon>Oxalobacteraceae</taxon>
        <taxon>Undibacterium</taxon>
    </lineage>
</organism>
<keyword evidence="6" id="KW-0472">Membrane</keyword>
<dbReference type="Gene3D" id="1.10.4030.10">
    <property type="entry name" value="Porin chaperone SurA, peptide-binding domain"/>
    <property type="match status" value="1"/>
</dbReference>
<evidence type="ECO:0000256" key="3">
    <source>
        <dbReference type="ARBA" id="ARBA00022519"/>
    </source>
</evidence>
<dbReference type="Gene3D" id="3.10.50.40">
    <property type="match status" value="1"/>
</dbReference>
<evidence type="ECO:0000313" key="13">
    <source>
        <dbReference type="EMBL" id="AZP13419.1"/>
    </source>
</evidence>
<evidence type="ECO:0000256" key="7">
    <source>
        <dbReference type="ARBA" id="ARBA00023186"/>
    </source>
</evidence>
<evidence type="ECO:0000256" key="1">
    <source>
        <dbReference type="ARBA" id="ARBA00004382"/>
    </source>
</evidence>
<dbReference type="AlphaFoldDB" id="A0A3Q9BTY3"/>
<evidence type="ECO:0000256" key="2">
    <source>
        <dbReference type="ARBA" id="ARBA00022475"/>
    </source>
</evidence>
<evidence type="ECO:0000256" key="8">
    <source>
        <dbReference type="ARBA" id="ARBA00038408"/>
    </source>
</evidence>
<evidence type="ECO:0000256" key="11">
    <source>
        <dbReference type="PROSITE-ProRule" id="PRU00278"/>
    </source>
</evidence>
<evidence type="ECO:0000256" key="5">
    <source>
        <dbReference type="ARBA" id="ARBA00022989"/>
    </source>
</evidence>
<dbReference type="InterPro" id="IPR000297">
    <property type="entry name" value="PPIase_PpiC"/>
</dbReference>
<keyword evidence="11 13" id="KW-0413">Isomerase</keyword>
<dbReference type="KEGG" id="upv:EJN92_16355"/>
<evidence type="ECO:0000256" key="9">
    <source>
        <dbReference type="ARBA" id="ARBA00040743"/>
    </source>
</evidence>
<dbReference type="InterPro" id="IPR046357">
    <property type="entry name" value="PPIase_dom_sf"/>
</dbReference>
<gene>
    <name evidence="13" type="ORF">EJN92_16355</name>
</gene>
<dbReference type="RefSeq" id="WP_126128792.1">
    <property type="nucleotide sequence ID" value="NZ_CP034464.1"/>
</dbReference>